<dbReference type="Proteomes" id="UP000215145">
    <property type="component" value="Unassembled WGS sequence"/>
</dbReference>
<keyword evidence="1" id="KW-0175">Coiled coil</keyword>
<feature type="coiled-coil region" evidence="1">
    <location>
        <begin position="35"/>
        <end position="62"/>
    </location>
</feature>
<name>A0A229NXH3_9BACL</name>
<evidence type="ECO:0008006" key="5">
    <source>
        <dbReference type="Google" id="ProtNLM"/>
    </source>
</evidence>
<sequence>MKIDPGYRPVGQDRLRDNTAGRPVQAKSFADAMLQQNGNRTREELAQKLQDIQAQGERLARSMTVRELKAYKAMVKQFLELTVRRGVGIKDVRSMDRRGRIKRHKLLDEVDESLLAMAEELLQSEQGRMQLLQSVGDIRGMLINLLF</sequence>
<reference evidence="3 4" key="1">
    <citation type="submission" date="2017-07" db="EMBL/GenBank/DDBJ databases">
        <title>Paenibacillus herberti R33 genome sequencing and assembly.</title>
        <authorList>
            <person name="Su W."/>
        </authorList>
    </citation>
    <scope>NUCLEOTIDE SEQUENCE [LARGE SCALE GENOMIC DNA]</scope>
    <source>
        <strain evidence="3 4">R33</strain>
    </source>
</reference>
<dbReference type="OrthoDB" id="1680946at2"/>
<organism evidence="3 4">
    <name type="scientific">Paenibacillus herberti</name>
    <dbReference type="NCBI Taxonomy" id="1619309"/>
    <lineage>
        <taxon>Bacteria</taxon>
        <taxon>Bacillati</taxon>
        <taxon>Bacillota</taxon>
        <taxon>Bacilli</taxon>
        <taxon>Bacillales</taxon>
        <taxon>Paenibacillaceae</taxon>
        <taxon>Paenibacillus</taxon>
    </lineage>
</organism>
<keyword evidence="4" id="KW-1185">Reference proteome</keyword>
<comment type="caution">
    <text evidence="3">The sequence shown here is derived from an EMBL/GenBank/DDBJ whole genome shotgun (WGS) entry which is preliminary data.</text>
</comment>
<dbReference type="AlphaFoldDB" id="A0A229NXH3"/>
<dbReference type="EMBL" id="NMUQ01000002">
    <property type="protein sequence ID" value="OXM14527.1"/>
    <property type="molecule type" value="Genomic_DNA"/>
</dbReference>
<dbReference type="Gene3D" id="1.20.120.490">
    <property type="entry name" value="Hypothetical protein TM1646-like domain"/>
    <property type="match status" value="1"/>
</dbReference>
<evidence type="ECO:0000256" key="1">
    <source>
        <dbReference type="SAM" id="Coils"/>
    </source>
</evidence>
<evidence type="ECO:0000313" key="3">
    <source>
        <dbReference type="EMBL" id="OXM14527.1"/>
    </source>
</evidence>
<dbReference type="InterPro" id="IPR024042">
    <property type="entry name" value="TM1646-like_dom_sf"/>
</dbReference>
<gene>
    <name evidence="3" type="ORF">CGZ75_16465</name>
</gene>
<feature type="compositionally biased region" description="Basic and acidic residues" evidence="2">
    <location>
        <begin position="1"/>
        <end position="19"/>
    </location>
</feature>
<accession>A0A229NXH3</accession>
<feature type="region of interest" description="Disordered" evidence="2">
    <location>
        <begin position="1"/>
        <end position="22"/>
    </location>
</feature>
<dbReference type="Pfam" id="PF03885">
    <property type="entry name" value="DUF327"/>
    <property type="match status" value="1"/>
</dbReference>
<evidence type="ECO:0000313" key="4">
    <source>
        <dbReference type="Proteomes" id="UP000215145"/>
    </source>
</evidence>
<protein>
    <recommendedName>
        <fullName evidence="5">DUF327 domain-containing protein</fullName>
    </recommendedName>
</protein>
<evidence type="ECO:0000256" key="2">
    <source>
        <dbReference type="SAM" id="MobiDB-lite"/>
    </source>
</evidence>
<dbReference type="SUPFAM" id="SSF158397">
    <property type="entry name" value="TM1646-like"/>
    <property type="match status" value="1"/>
</dbReference>
<proteinExistence type="predicted"/>
<dbReference type="RefSeq" id="WP_089525347.1">
    <property type="nucleotide sequence ID" value="NZ_NMUQ01000002.1"/>
</dbReference>
<dbReference type="InterPro" id="IPR005585">
    <property type="entry name" value="DUF327"/>
</dbReference>